<evidence type="ECO:0000313" key="1">
    <source>
        <dbReference type="EMBL" id="SMD46094.1"/>
    </source>
</evidence>
<gene>
    <name evidence="1" type="ORF">SAMN00777080_4773</name>
</gene>
<reference evidence="2" key="1">
    <citation type="submission" date="2017-04" db="EMBL/GenBank/DDBJ databases">
        <authorList>
            <person name="Varghese N."/>
            <person name="Submissions S."/>
        </authorList>
    </citation>
    <scope>NUCLEOTIDE SEQUENCE [LARGE SCALE GENOMIC DNA]</scope>
    <source>
        <strain evidence="2">DSM 16537</strain>
    </source>
</reference>
<organism evidence="1 2">
    <name type="scientific">Aquiflexum balticum DSM 16537</name>
    <dbReference type="NCBI Taxonomy" id="758820"/>
    <lineage>
        <taxon>Bacteria</taxon>
        <taxon>Pseudomonadati</taxon>
        <taxon>Bacteroidota</taxon>
        <taxon>Cytophagia</taxon>
        <taxon>Cytophagales</taxon>
        <taxon>Cyclobacteriaceae</taxon>
        <taxon>Aquiflexum</taxon>
    </lineage>
</organism>
<name>A0A1W2HBB4_9BACT</name>
<proteinExistence type="predicted"/>
<keyword evidence="2" id="KW-1185">Reference proteome</keyword>
<accession>A0A1W2HBB4</accession>
<dbReference type="Proteomes" id="UP000192333">
    <property type="component" value="Chromosome I"/>
</dbReference>
<protein>
    <submittedName>
        <fullName evidence="1">Uncharacterized protein</fullName>
    </submittedName>
</protein>
<sequence length="47" mass="5700">MFCLFSILINYKLPKIFPMNDFGLRFIRFNIYRVYSTKVATFVDRIS</sequence>
<evidence type="ECO:0000313" key="2">
    <source>
        <dbReference type="Proteomes" id="UP000192333"/>
    </source>
</evidence>
<dbReference type="AlphaFoldDB" id="A0A1W2HBB4"/>
<dbReference type="EMBL" id="LT838813">
    <property type="protein sequence ID" value="SMD46094.1"/>
    <property type="molecule type" value="Genomic_DNA"/>
</dbReference>